<sequence>MVSTFLIALIAVELLACLLAWLLGWIDGWLVYLGRPGFASWGACGPKRQLARHAVADVETHQEVDQAADAQVSVLRSLAAEGRADDAEDALYEIIDAGIKPRAAHFAAIISSCAPSKDTERAERWLFRMRALEVGADPSVYHALMRVAAEAGNSAAAEQWMNEAWEEGFQPDRQSFEHLLRSLRTAGDTVNVEMWFERLMEMQVPPDMAMVNEVIGIFADQDRMDKAAEWMEIAQNGLGLAPDAETYKLVITAHARSGHLEEAEMLFEQMLSQGIRPPASVYALLTGDGRSRRSKHTVQKWCSRFQL</sequence>
<protein>
    <submittedName>
        <fullName evidence="4">Protein Rf1, mitochondrial</fullName>
    </submittedName>
</protein>
<gene>
    <name evidence="4" type="primary">Rf1</name>
    <name evidence="4" type="ORF">AK812_SmicGene27573</name>
</gene>
<dbReference type="PROSITE" id="PS51375">
    <property type="entry name" value="PPR"/>
    <property type="match status" value="2"/>
</dbReference>
<comment type="caution">
    <text evidence="4">The sequence shown here is derived from an EMBL/GenBank/DDBJ whole genome shotgun (WGS) entry which is preliminary data.</text>
</comment>
<dbReference type="Gene3D" id="1.25.40.10">
    <property type="entry name" value="Tetratricopeptide repeat domain"/>
    <property type="match status" value="2"/>
</dbReference>
<organism evidence="4 5">
    <name type="scientific">Symbiodinium microadriaticum</name>
    <name type="common">Dinoflagellate</name>
    <name type="synonym">Zooxanthella microadriatica</name>
    <dbReference type="NCBI Taxonomy" id="2951"/>
    <lineage>
        <taxon>Eukaryota</taxon>
        <taxon>Sar</taxon>
        <taxon>Alveolata</taxon>
        <taxon>Dinophyceae</taxon>
        <taxon>Suessiales</taxon>
        <taxon>Symbiodiniaceae</taxon>
        <taxon>Symbiodinium</taxon>
    </lineage>
</organism>
<keyword evidence="3" id="KW-0812">Transmembrane</keyword>
<evidence type="ECO:0000256" key="1">
    <source>
        <dbReference type="ARBA" id="ARBA00022737"/>
    </source>
</evidence>
<dbReference type="Pfam" id="PF01535">
    <property type="entry name" value="PPR"/>
    <property type="match status" value="1"/>
</dbReference>
<dbReference type="Proteomes" id="UP000186817">
    <property type="component" value="Unassembled WGS sequence"/>
</dbReference>
<feature type="repeat" description="PPR" evidence="2">
    <location>
        <begin position="137"/>
        <end position="171"/>
    </location>
</feature>
<proteinExistence type="predicted"/>
<dbReference type="InterPro" id="IPR011990">
    <property type="entry name" value="TPR-like_helical_dom_sf"/>
</dbReference>
<dbReference type="InterPro" id="IPR002885">
    <property type="entry name" value="PPR_rpt"/>
</dbReference>
<dbReference type="SUPFAM" id="SSF81901">
    <property type="entry name" value="HCP-like"/>
    <property type="match status" value="1"/>
</dbReference>
<dbReference type="NCBIfam" id="TIGR00756">
    <property type="entry name" value="PPR"/>
    <property type="match status" value="1"/>
</dbReference>
<feature type="transmembrane region" description="Helical" evidence="3">
    <location>
        <begin position="6"/>
        <end position="26"/>
    </location>
</feature>
<evidence type="ECO:0000313" key="5">
    <source>
        <dbReference type="Proteomes" id="UP000186817"/>
    </source>
</evidence>
<accession>A0A1Q9D6J0</accession>
<evidence type="ECO:0000313" key="4">
    <source>
        <dbReference type="EMBL" id="OLP90792.1"/>
    </source>
</evidence>
<dbReference type="AlphaFoldDB" id="A0A1Q9D6J0"/>
<dbReference type="EMBL" id="LSRX01000694">
    <property type="protein sequence ID" value="OLP90792.1"/>
    <property type="molecule type" value="Genomic_DNA"/>
</dbReference>
<keyword evidence="1" id="KW-0677">Repeat</keyword>
<dbReference type="PANTHER" id="PTHR47932:SF44">
    <property type="entry name" value="MIOREX COMPLEX COMPONENT 1"/>
    <property type="match status" value="1"/>
</dbReference>
<dbReference type="OrthoDB" id="185373at2759"/>
<feature type="repeat" description="PPR" evidence="2">
    <location>
        <begin position="243"/>
        <end position="277"/>
    </location>
</feature>
<evidence type="ECO:0000256" key="2">
    <source>
        <dbReference type="PROSITE-ProRule" id="PRU00708"/>
    </source>
</evidence>
<name>A0A1Q9D6J0_SYMMI</name>
<keyword evidence="5" id="KW-1185">Reference proteome</keyword>
<evidence type="ECO:0000256" key="3">
    <source>
        <dbReference type="SAM" id="Phobius"/>
    </source>
</evidence>
<reference evidence="4 5" key="1">
    <citation type="submission" date="2016-02" db="EMBL/GenBank/DDBJ databases">
        <title>Genome analysis of coral dinoflagellate symbionts highlights evolutionary adaptations to a symbiotic lifestyle.</title>
        <authorList>
            <person name="Aranda M."/>
            <person name="Li Y."/>
            <person name="Liew Y.J."/>
            <person name="Baumgarten S."/>
            <person name="Simakov O."/>
            <person name="Wilson M."/>
            <person name="Piel J."/>
            <person name="Ashoor H."/>
            <person name="Bougouffa S."/>
            <person name="Bajic V.B."/>
            <person name="Ryu T."/>
            <person name="Ravasi T."/>
            <person name="Bayer T."/>
            <person name="Micklem G."/>
            <person name="Kim H."/>
            <person name="Bhak J."/>
            <person name="Lajeunesse T.C."/>
            <person name="Voolstra C.R."/>
        </authorList>
    </citation>
    <scope>NUCLEOTIDE SEQUENCE [LARGE SCALE GENOMIC DNA]</scope>
    <source>
        <strain evidence="4 5">CCMP2467</strain>
    </source>
</reference>
<dbReference type="PANTHER" id="PTHR47932">
    <property type="entry name" value="ATPASE EXPRESSION PROTEIN 3"/>
    <property type="match status" value="1"/>
</dbReference>
<keyword evidence="3" id="KW-1133">Transmembrane helix</keyword>
<keyword evidence="3" id="KW-0472">Membrane</keyword>